<evidence type="ECO:0000256" key="9">
    <source>
        <dbReference type="HAMAP-Rule" id="MF_00042"/>
    </source>
</evidence>
<organism evidence="11 12">
    <name type="scientific">Candidatus Westeberhardia cardiocondylae</name>
    <dbReference type="NCBI Taxonomy" id="1594731"/>
    <lineage>
        <taxon>Bacteria</taxon>
        <taxon>Pseudomonadati</taxon>
        <taxon>Pseudomonadota</taxon>
        <taxon>Gammaproteobacteria</taxon>
        <taxon>Enterobacterales</taxon>
        <taxon>Enterobacteriaceae</taxon>
        <taxon>ant endosymbionts</taxon>
        <taxon>Candidatus Westeberhardia</taxon>
    </lineage>
</organism>
<evidence type="ECO:0000256" key="6">
    <source>
        <dbReference type="ARBA" id="ARBA00022759"/>
    </source>
</evidence>
<evidence type="ECO:0000256" key="2">
    <source>
        <dbReference type="ARBA" id="ARBA00005300"/>
    </source>
</evidence>
<dbReference type="InterPro" id="IPR012337">
    <property type="entry name" value="RNaseH-like_sf"/>
</dbReference>
<dbReference type="GO" id="GO:0005737">
    <property type="term" value="C:cytoplasm"/>
    <property type="evidence" value="ECO:0007669"/>
    <property type="project" value="UniProtKB-SubCell"/>
</dbReference>
<dbReference type="PROSITE" id="PS50879">
    <property type="entry name" value="RNASE_H_1"/>
    <property type="match status" value="1"/>
</dbReference>
<dbReference type="SUPFAM" id="SSF53098">
    <property type="entry name" value="Ribonuclease H-like"/>
    <property type="match status" value="1"/>
</dbReference>
<keyword evidence="7 9" id="KW-0378">Hydrolase</keyword>
<dbReference type="PANTHER" id="PTHR10642:SF26">
    <property type="entry name" value="RIBONUCLEASE H1"/>
    <property type="match status" value="1"/>
</dbReference>
<feature type="binding site" evidence="9">
    <location>
        <position position="72"/>
    </location>
    <ligand>
        <name>Mg(2+)</name>
        <dbReference type="ChEBI" id="CHEBI:18420"/>
        <label>1</label>
    </ligand>
</feature>
<feature type="binding site" evidence="9">
    <location>
        <position position="136"/>
    </location>
    <ligand>
        <name>Mg(2+)</name>
        <dbReference type="ChEBI" id="CHEBI:18420"/>
        <label>2</label>
    </ligand>
</feature>
<dbReference type="GO" id="GO:0004523">
    <property type="term" value="F:RNA-DNA hybrid ribonuclease activity"/>
    <property type="evidence" value="ECO:0007669"/>
    <property type="project" value="UniProtKB-UniRule"/>
</dbReference>
<dbReference type="GO" id="GO:0043137">
    <property type="term" value="P:DNA replication, removal of RNA primer"/>
    <property type="evidence" value="ECO:0007669"/>
    <property type="project" value="TreeGrafter"/>
</dbReference>
<dbReference type="Gene3D" id="3.30.420.10">
    <property type="entry name" value="Ribonuclease H-like superfamily/Ribonuclease H"/>
    <property type="match status" value="1"/>
</dbReference>
<evidence type="ECO:0000256" key="3">
    <source>
        <dbReference type="ARBA" id="ARBA00011245"/>
    </source>
</evidence>
<protein>
    <recommendedName>
        <fullName evidence="9">Ribonuclease H</fullName>
        <shortName evidence="9">RNase H</shortName>
        <ecNumber evidence="9">3.1.26.4</ecNumber>
    </recommendedName>
</protein>
<dbReference type="GO" id="GO:0003676">
    <property type="term" value="F:nucleic acid binding"/>
    <property type="evidence" value="ECO:0007669"/>
    <property type="project" value="InterPro"/>
</dbReference>
<dbReference type="Pfam" id="PF00075">
    <property type="entry name" value="RNase_H"/>
    <property type="match status" value="1"/>
</dbReference>
<dbReference type="GO" id="GO:0000287">
    <property type="term" value="F:magnesium ion binding"/>
    <property type="evidence" value="ECO:0007669"/>
    <property type="project" value="UniProtKB-UniRule"/>
</dbReference>
<dbReference type="EC" id="3.1.26.4" evidence="9"/>
<comment type="function">
    <text evidence="9">Endonuclease that specifically degrades the RNA of RNA-DNA hybrids.</text>
</comment>
<dbReference type="NCBIfam" id="NF001236">
    <property type="entry name" value="PRK00203.1"/>
    <property type="match status" value="1"/>
</dbReference>
<dbReference type="PATRIC" id="fig|1594731.3.peg.42"/>
<feature type="binding site" evidence="9">
    <location>
        <position position="11"/>
    </location>
    <ligand>
        <name>Mg(2+)</name>
        <dbReference type="ChEBI" id="CHEBI:18420"/>
        <label>2</label>
    </ligand>
</feature>
<comment type="similarity">
    <text evidence="2 9">Belongs to the RNase H family.</text>
</comment>
<dbReference type="InterPro" id="IPR036397">
    <property type="entry name" value="RNaseH_sf"/>
</dbReference>
<feature type="binding site" evidence="9">
    <location>
        <position position="50"/>
    </location>
    <ligand>
        <name>Mg(2+)</name>
        <dbReference type="ChEBI" id="CHEBI:18420"/>
        <label>1</label>
    </ligand>
</feature>
<evidence type="ECO:0000313" key="11">
    <source>
        <dbReference type="EMBL" id="CEN32012.1"/>
    </source>
</evidence>
<keyword evidence="6 9" id="KW-0255">Endonuclease</keyword>
<dbReference type="InterPro" id="IPR022892">
    <property type="entry name" value="RNaseHI"/>
</dbReference>
<feature type="binding site" evidence="9">
    <location>
        <position position="11"/>
    </location>
    <ligand>
        <name>Mg(2+)</name>
        <dbReference type="ChEBI" id="CHEBI:18420"/>
        <label>1</label>
    </ligand>
</feature>
<dbReference type="InterPro" id="IPR050092">
    <property type="entry name" value="RNase_H"/>
</dbReference>
<comment type="subunit">
    <text evidence="3 9">Monomer.</text>
</comment>
<comment type="subcellular location">
    <subcellularLocation>
        <location evidence="9">Cytoplasm</location>
    </subcellularLocation>
</comment>
<evidence type="ECO:0000259" key="10">
    <source>
        <dbReference type="PROSITE" id="PS50879"/>
    </source>
</evidence>
<comment type="catalytic activity">
    <reaction evidence="1 9">
        <text>Endonucleolytic cleavage to 5'-phosphomonoester.</text>
        <dbReference type="EC" id="3.1.26.4"/>
    </reaction>
</comment>
<dbReference type="Proteomes" id="UP000242753">
    <property type="component" value="Chromosome I"/>
</dbReference>
<evidence type="ECO:0000256" key="7">
    <source>
        <dbReference type="ARBA" id="ARBA00022801"/>
    </source>
</evidence>
<keyword evidence="8 9" id="KW-0460">Magnesium</keyword>
<evidence type="ECO:0000256" key="1">
    <source>
        <dbReference type="ARBA" id="ARBA00000077"/>
    </source>
</evidence>
<accession>A0A0H5BWF2</accession>
<dbReference type="InterPro" id="IPR002156">
    <property type="entry name" value="RNaseH_domain"/>
</dbReference>
<dbReference type="PANTHER" id="PTHR10642">
    <property type="entry name" value="RIBONUCLEASE H1"/>
    <property type="match status" value="1"/>
</dbReference>
<comment type="cofactor">
    <cofactor evidence="9">
        <name>Mg(2+)</name>
        <dbReference type="ChEBI" id="CHEBI:18420"/>
    </cofactor>
    <text evidence="9">Binds 1 Mg(2+) ion per subunit. May bind a second metal ion at a regulatory site, or after substrate binding.</text>
</comment>
<dbReference type="KEGG" id="wca:WEOB_051"/>
<dbReference type="AlphaFoldDB" id="A0A0H5BWF2"/>
<reference evidence="12" key="1">
    <citation type="submission" date="2015-01" db="EMBL/GenBank/DDBJ databases">
        <authorList>
            <person name="Manzano-Marin A."/>
            <person name="Manzano-Marin A."/>
        </authorList>
    </citation>
    <scope>NUCLEOTIDE SEQUENCE [LARGE SCALE GENOMIC DNA]</scope>
    <source>
        <strain evidence="12">obscurior</strain>
    </source>
</reference>
<keyword evidence="4 9" id="KW-0540">Nuclease</keyword>
<sequence>MIYKKIQIFTDGSCLGNPGQGGYASIITYKKNYEKIFSAGYITTTNNRMELIAVIIPLKKIKYPCEISLYTDSQYIKLGITKWIKTWKKYNWKNSKKKLIKNIDLWKQLDLTIQNKNIHWNWIKSHSGYKENEHCDKLARLAAHNPIFKDINYKLI</sequence>
<evidence type="ECO:0000256" key="8">
    <source>
        <dbReference type="ARBA" id="ARBA00022842"/>
    </source>
</evidence>
<dbReference type="HAMAP" id="MF_00042">
    <property type="entry name" value="RNase_H"/>
    <property type="match status" value="1"/>
</dbReference>
<evidence type="ECO:0000256" key="5">
    <source>
        <dbReference type="ARBA" id="ARBA00022723"/>
    </source>
</evidence>
<name>A0A0H5BWF2_9ENTR</name>
<proteinExistence type="inferred from homology"/>
<dbReference type="CDD" id="cd09278">
    <property type="entry name" value="RNase_HI_prokaryote_like"/>
    <property type="match status" value="1"/>
</dbReference>
<dbReference type="EMBL" id="LN774881">
    <property type="protein sequence ID" value="CEN32012.1"/>
    <property type="molecule type" value="Genomic_DNA"/>
</dbReference>
<keyword evidence="5 9" id="KW-0479">Metal-binding</keyword>
<evidence type="ECO:0000256" key="4">
    <source>
        <dbReference type="ARBA" id="ARBA00022722"/>
    </source>
</evidence>
<feature type="domain" description="RNase H type-1" evidence="10">
    <location>
        <begin position="2"/>
        <end position="144"/>
    </location>
</feature>
<gene>
    <name evidence="9 11" type="primary">rnhA</name>
    <name evidence="11" type="ORF">WEOB_051</name>
</gene>
<keyword evidence="9" id="KW-0963">Cytoplasm</keyword>
<evidence type="ECO:0000313" key="12">
    <source>
        <dbReference type="Proteomes" id="UP000242753"/>
    </source>
</evidence>
<keyword evidence="12" id="KW-1185">Reference proteome</keyword>
<dbReference type="STRING" id="1594731.WEOB_051"/>